<evidence type="ECO:0000313" key="1">
    <source>
        <dbReference type="EMBL" id="SFK98018.1"/>
    </source>
</evidence>
<keyword evidence="2" id="KW-1185">Reference proteome</keyword>
<sequence>MTCTTQKEYAMAVLTPLREAPPAADGAGGEPPDDRGMVVCFRVEDDGGLSLIWTAPLPAGADPVAAGAASPLRPS</sequence>
<protein>
    <submittedName>
        <fullName evidence="1">Uncharacterized protein</fullName>
    </submittedName>
</protein>
<organism evidence="1 2">
    <name type="scientific">Geodermatophilus ruber</name>
    <dbReference type="NCBI Taxonomy" id="504800"/>
    <lineage>
        <taxon>Bacteria</taxon>
        <taxon>Bacillati</taxon>
        <taxon>Actinomycetota</taxon>
        <taxon>Actinomycetes</taxon>
        <taxon>Geodermatophilales</taxon>
        <taxon>Geodermatophilaceae</taxon>
        <taxon>Geodermatophilus</taxon>
    </lineage>
</organism>
<reference evidence="1 2" key="1">
    <citation type="submission" date="2016-10" db="EMBL/GenBank/DDBJ databases">
        <authorList>
            <person name="de Groot N.N."/>
        </authorList>
    </citation>
    <scope>NUCLEOTIDE SEQUENCE [LARGE SCALE GENOMIC DNA]</scope>
    <source>
        <strain evidence="1 2">DSM 45317</strain>
    </source>
</reference>
<proteinExistence type="predicted"/>
<evidence type="ECO:0000313" key="2">
    <source>
        <dbReference type="Proteomes" id="UP000199152"/>
    </source>
</evidence>
<accession>A0A1I4DWI0</accession>
<dbReference type="STRING" id="504800.SAMN04488085_10599"/>
<dbReference type="Proteomes" id="UP000199152">
    <property type="component" value="Unassembled WGS sequence"/>
</dbReference>
<gene>
    <name evidence="1" type="ORF">SAMN04488085_10599</name>
</gene>
<dbReference type="EMBL" id="FOSW01000005">
    <property type="protein sequence ID" value="SFK98018.1"/>
    <property type="molecule type" value="Genomic_DNA"/>
</dbReference>
<dbReference type="InParanoid" id="A0A1I4DWI0"/>
<dbReference type="AlphaFoldDB" id="A0A1I4DWI0"/>
<name>A0A1I4DWI0_9ACTN</name>